<reference evidence="2 3" key="1">
    <citation type="journal article" date="2024" name="Int. J. Syst. Evol. Microbiol.">
        <title>Clostridium omnivorum sp. nov., isolated from anoxic soil under the treatment of reductive soil disinfestation.</title>
        <authorList>
            <person name="Ueki A."/>
            <person name="Tonouchi A."/>
            <person name="Kaku N."/>
            <person name="Honma S."/>
            <person name="Ueki K."/>
        </authorList>
    </citation>
    <scope>NUCLEOTIDE SEQUENCE [LARGE SCALE GENOMIC DNA]</scope>
    <source>
        <strain evidence="2 3">E14</strain>
    </source>
</reference>
<sequence>MLLVLIIKITFPSGVVKYQNSNRNEVSQKVIKLPSESNTSVLNKDGEKFSVGNVFFNIYNFLAISLSITVYVFAIYFLYRRFLFEGNKKLYYISTIYFNVSKYKGVNISF</sequence>
<gene>
    <name evidence="2" type="ORF">bsdE14_21420</name>
</gene>
<protein>
    <submittedName>
        <fullName evidence="2">Uncharacterized protein</fullName>
    </submittedName>
</protein>
<proteinExistence type="predicted"/>
<evidence type="ECO:0000313" key="3">
    <source>
        <dbReference type="Proteomes" id="UP001208567"/>
    </source>
</evidence>
<evidence type="ECO:0000256" key="1">
    <source>
        <dbReference type="SAM" id="Phobius"/>
    </source>
</evidence>
<keyword evidence="1" id="KW-0472">Membrane</keyword>
<comment type="caution">
    <text evidence="2">The sequence shown here is derived from an EMBL/GenBank/DDBJ whole genome shotgun (WGS) entry which is preliminary data.</text>
</comment>
<evidence type="ECO:0000313" key="2">
    <source>
        <dbReference type="EMBL" id="GLC30732.1"/>
    </source>
</evidence>
<dbReference type="EMBL" id="BRXR01000001">
    <property type="protein sequence ID" value="GLC30732.1"/>
    <property type="molecule type" value="Genomic_DNA"/>
</dbReference>
<feature type="transmembrane region" description="Helical" evidence="1">
    <location>
        <begin position="58"/>
        <end position="79"/>
    </location>
</feature>
<organism evidence="2 3">
    <name type="scientific">Clostridium omnivorum</name>
    <dbReference type="NCBI Taxonomy" id="1604902"/>
    <lineage>
        <taxon>Bacteria</taxon>
        <taxon>Bacillati</taxon>
        <taxon>Bacillota</taxon>
        <taxon>Clostridia</taxon>
        <taxon>Eubacteriales</taxon>
        <taxon>Clostridiaceae</taxon>
        <taxon>Clostridium</taxon>
    </lineage>
</organism>
<name>A0ABQ5N662_9CLOT</name>
<keyword evidence="1" id="KW-1133">Transmembrane helix</keyword>
<keyword evidence="1" id="KW-0812">Transmembrane</keyword>
<dbReference type="Proteomes" id="UP001208567">
    <property type="component" value="Unassembled WGS sequence"/>
</dbReference>
<keyword evidence="3" id="KW-1185">Reference proteome</keyword>
<accession>A0ABQ5N662</accession>